<reference evidence="1 2" key="1">
    <citation type="submission" date="2023-07" db="EMBL/GenBank/DDBJ databases">
        <title>Genomic Encyclopedia of Type Strains, Phase IV (KMG-IV): sequencing the most valuable type-strain genomes for metagenomic binning, comparative biology and taxonomic classification.</title>
        <authorList>
            <person name="Goeker M."/>
        </authorList>
    </citation>
    <scope>NUCLEOTIDE SEQUENCE [LARGE SCALE GENOMIC DNA]</scope>
    <source>
        <strain evidence="1 2">DSM 16419</strain>
    </source>
</reference>
<dbReference type="EMBL" id="JAUSWB010000011">
    <property type="protein sequence ID" value="MDQ0430654.1"/>
    <property type="molecule type" value="Genomic_DNA"/>
</dbReference>
<evidence type="ECO:0000313" key="1">
    <source>
        <dbReference type="EMBL" id="MDQ0430654.1"/>
    </source>
</evidence>
<keyword evidence="2" id="KW-1185">Reference proteome</keyword>
<keyword evidence="1" id="KW-0418">Kinase</keyword>
<gene>
    <name evidence="1" type="ORF">QOZ98_003533</name>
</gene>
<evidence type="ECO:0000313" key="2">
    <source>
        <dbReference type="Proteomes" id="UP001241988"/>
    </source>
</evidence>
<accession>A0ABU0GZ74</accession>
<sequence length="128" mass="15211">MSSKTIMYAFLEQTQELYKKAKDINLRMEANEEGSVESLETIFQRRQQSIKQLETFMKQKNFQWTAEEQSIIEQVKEIDQQLHFLLNDLHQSFFTQINRIAQTKEISKKYSSAYQTVSTEGSFIDKRN</sequence>
<dbReference type="GO" id="GO:0016301">
    <property type="term" value="F:kinase activity"/>
    <property type="evidence" value="ECO:0007669"/>
    <property type="project" value="UniProtKB-KW"/>
</dbReference>
<keyword evidence="1" id="KW-0808">Transferase</keyword>
<name>A0ABU0GZ74_9BACL</name>
<proteinExistence type="predicted"/>
<protein>
    <submittedName>
        <fullName evidence="1">4-diphosphocytidyl-2C-methyl-D-erythritol kinase</fullName>
    </submittedName>
</protein>
<organism evidence="1 2">
    <name type="scientific">Planomicrobium stackebrandtii</name>
    <dbReference type="NCBI Taxonomy" id="253160"/>
    <lineage>
        <taxon>Bacteria</taxon>
        <taxon>Bacillati</taxon>
        <taxon>Bacillota</taxon>
        <taxon>Bacilli</taxon>
        <taxon>Bacillales</taxon>
        <taxon>Caryophanaceae</taxon>
        <taxon>Planomicrobium</taxon>
    </lineage>
</organism>
<dbReference type="Proteomes" id="UP001241988">
    <property type="component" value="Unassembled WGS sequence"/>
</dbReference>
<comment type="caution">
    <text evidence="1">The sequence shown here is derived from an EMBL/GenBank/DDBJ whole genome shotgun (WGS) entry which is preliminary data.</text>
</comment>
<dbReference type="RefSeq" id="WP_308788567.1">
    <property type="nucleotide sequence ID" value="NZ_JAUSWB010000011.1"/>
</dbReference>